<evidence type="ECO:0000313" key="2">
    <source>
        <dbReference type="Proteomes" id="UP000672526"/>
    </source>
</evidence>
<dbReference type="Proteomes" id="UP000672526">
    <property type="component" value="Unassembled WGS sequence"/>
</dbReference>
<dbReference type="EMBL" id="CAJNBK010000005">
    <property type="protein sequence ID" value="CAE6738790.1"/>
    <property type="molecule type" value="Genomic_DNA"/>
</dbReference>
<keyword evidence="2" id="KW-1185">Reference proteome</keyword>
<sequence length="53" mass="5678">MQPLNEGGCRTRHFSVPDKVLAMPRLCCQAGFSHAARAALTAFSMSGHFIGLS</sequence>
<protein>
    <submittedName>
        <fullName evidence="1">Uncharacterized protein</fullName>
    </submittedName>
</protein>
<name>A0ABN7L9Z7_9BURK</name>
<proteinExistence type="predicted"/>
<accession>A0ABN7L9Z7</accession>
<gene>
    <name evidence="1" type="ORF">R69888_02407</name>
</gene>
<reference evidence="1 2" key="1">
    <citation type="submission" date="2021-02" db="EMBL/GenBank/DDBJ databases">
        <authorList>
            <person name="Vanwijnsberghe S."/>
        </authorList>
    </citation>
    <scope>NUCLEOTIDE SEQUENCE [LARGE SCALE GENOMIC DNA]</scope>
    <source>
        <strain evidence="1 2">LMG 31837</strain>
    </source>
</reference>
<evidence type="ECO:0000313" key="1">
    <source>
        <dbReference type="EMBL" id="CAE6738790.1"/>
    </source>
</evidence>
<comment type="caution">
    <text evidence="1">The sequence shown here is derived from an EMBL/GenBank/DDBJ whole genome shotgun (WGS) entry which is preliminary data.</text>
</comment>
<organism evidence="1 2">
    <name type="scientific">Paraburkholderia haematera</name>
    <dbReference type="NCBI Taxonomy" id="2793077"/>
    <lineage>
        <taxon>Bacteria</taxon>
        <taxon>Pseudomonadati</taxon>
        <taxon>Pseudomonadota</taxon>
        <taxon>Betaproteobacteria</taxon>
        <taxon>Burkholderiales</taxon>
        <taxon>Burkholderiaceae</taxon>
        <taxon>Paraburkholderia</taxon>
    </lineage>
</organism>